<dbReference type="EMBL" id="JAVRRA010019303">
    <property type="protein sequence ID" value="KAK5182164.1"/>
    <property type="molecule type" value="Genomic_DNA"/>
</dbReference>
<name>A0ABR0LJ60_9PEZI</name>
<dbReference type="Proteomes" id="UP001357485">
    <property type="component" value="Unassembled WGS sequence"/>
</dbReference>
<evidence type="ECO:0000313" key="1">
    <source>
        <dbReference type="EMBL" id="KAK5182164.1"/>
    </source>
</evidence>
<protein>
    <submittedName>
        <fullName evidence="1">Uncharacterized protein</fullName>
    </submittedName>
</protein>
<reference evidence="1 2" key="1">
    <citation type="submission" date="2023-08" db="EMBL/GenBank/DDBJ databases">
        <title>Black Yeasts Isolated from many extreme environments.</title>
        <authorList>
            <person name="Coleine C."/>
            <person name="Stajich J.E."/>
            <person name="Selbmann L."/>
        </authorList>
    </citation>
    <scope>NUCLEOTIDE SEQUENCE [LARGE SCALE GENOMIC DNA]</scope>
    <source>
        <strain evidence="1 2">CCFEE 536</strain>
    </source>
</reference>
<gene>
    <name evidence="1" type="ORF">LTR16_010293</name>
</gene>
<sequence>PLRRLPYGLRQHLKNNLDTKYPPPNSLESPFRVRSATVPSTATAKNSVTISTPFTCTDL</sequence>
<keyword evidence="2" id="KW-1185">Reference proteome</keyword>
<evidence type="ECO:0000313" key="2">
    <source>
        <dbReference type="Proteomes" id="UP001357485"/>
    </source>
</evidence>
<feature type="non-terminal residue" evidence="1">
    <location>
        <position position="59"/>
    </location>
</feature>
<feature type="non-terminal residue" evidence="1">
    <location>
        <position position="1"/>
    </location>
</feature>
<accession>A0ABR0LJ60</accession>
<comment type="caution">
    <text evidence="1">The sequence shown here is derived from an EMBL/GenBank/DDBJ whole genome shotgun (WGS) entry which is preliminary data.</text>
</comment>
<proteinExistence type="predicted"/>
<organism evidence="1 2">
    <name type="scientific">Cryomyces antarcticus</name>
    <dbReference type="NCBI Taxonomy" id="329879"/>
    <lineage>
        <taxon>Eukaryota</taxon>
        <taxon>Fungi</taxon>
        <taxon>Dikarya</taxon>
        <taxon>Ascomycota</taxon>
        <taxon>Pezizomycotina</taxon>
        <taxon>Dothideomycetes</taxon>
        <taxon>Dothideomycetes incertae sedis</taxon>
        <taxon>Cryomyces</taxon>
    </lineage>
</organism>